<organism evidence="2 3">
    <name type="scientific">Cynara cardunculus var. scolymus</name>
    <name type="common">Globe artichoke</name>
    <name type="synonym">Cynara scolymus</name>
    <dbReference type="NCBI Taxonomy" id="59895"/>
    <lineage>
        <taxon>Eukaryota</taxon>
        <taxon>Viridiplantae</taxon>
        <taxon>Streptophyta</taxon>
        <taxon>Embryophyta</taxon>
        <taxon>Tracheophyta</taxon>
        <taxon>Spermatophyta</taxon>
        <taxon>Magnoliopsida</taxon>
        <taxon>eudicotyledons</taxon>
        <taxon>Gunneridae</taxon>
        <taxon>Pentapetalae</taxon>
        <taxon>asterids</taxon>
        <taxon>campanulids</taxon>
        <taxon>Asterales</taxon>
        <taxon>Asteraceae</taxon>
        <taxon>Carduoideae</taxon>
        <taxon>Cardueae</taxon>
        <taxon>Carduinae</taxon>
        <taxon>Cynara</taxon>
    </lineage>
</organism>
<dbReference type="PANTHER" id="PTHR36615">
    <property type="entry name" value="PROTEIN, PUTATIVE-RELATED"/>
    <property type="match status" value="1"/>
</dbReference>
<name>A0A103XU65_CYNCS</name>
<sequence length="73" mass="8077">MVGVRGSRTIKNDRSAGHGRPVPRRGQVKVGIVLGLAHSVASLFSFNNARFQSGSQPWIWLSIPFSPSFRERD</sequence>
<accession>A0A103XU65</accession>
<keyword evidence="3" id="KW-1185">Reference proteome</keyword>
<protein>
    <submittedName>
        <fullName evidence="2">Uncharacterized protein</fullName>
    </submittedName>
</protein>
<dbReference type="EMBL" id="LEKV01004082">
    <property type="protein sequence ID" value="KVH96916.1"/>
    <property type="molecule type" value="Genomic_DNA"/>
</dbReference>
<dbReference type="Gramene" id="KVH96916">
    <property type="protein sequence ID" value="KVH96916"/>
    <property type="gene ID" value="Ccrd_000991"/>
</dbReference>
<feature type="region of interest" description="Disordered" evidence="1">
    <location>
        <begin position="1"/>
        <end position="24"/>
    </location>
</feature>
<dbReference type="PANTHER" id="PTHR36615:SF7">
    <property type="entry name" value="PROTEIN, PUTATIVE-RELATED"/>
    <property type="match status" value="1"/>
</dbReference>
<evidence type="ECO:0000313" key="3">
    <source>
        <dbReference type="Proteomes" id="UP000243975"/>
    </source>
</evidence>
<dbReference type="Proteomes" id="UP000243975">
    <property type="component" value="Unassembled WGS sequence"/>
</dbReference>
<evidence type="ECO:0000256" key="1">
    <source>
        <dbReference type="SAM" id="MobiDB-lite"/>
    </source>
</evidence>
<dbReference type="AlphaFoldDB" id="A0A103XU65"/>
<gene>
    <name evidence="2" type="ORF">Ccrd_000991</name>
</gene>
<proteinExistence type="predicted"/>
<comment type="caution">
    <text evidence="2">The sequence shown here is derived from an EMBL/GenBank/DDBJ whole genome shotgun (WGS) entry which is preliminary data.</text>
</comment>
<evidence type="ECO:0000313" key="2">
    <source>
        <dbReference type="EMBL" id="KVH96916.1"/>
    </source>
</evidence>
<reference evidence="2 3" key="1">
    <citation type="journal article" date="2016" name="Sci. Rep.">
        <title>The genome sequence of the outbreeding globe artichoke constructed de novo incorporating a phase-aware low-pass sequencing strategy of F1 progeny.</title>
        <authorList>
            <person name="Scaglione D."/>
            <person name="Reyes-Chin-Wo S."/>
            <person name="Acquadro A."/>
            <person name="Froenicke L."/>
            <person name="Portis E."/>
            <person name="Beitel C."/>
            <person name="Tirone M."/>
            <person name="Mauro R."/>
            <person name="Lo Monaco A."/>
            <person name="Mauromicale G."/>
            <person name="Faccioli P."/>
            <person name="Cattivelli L."/>
            <person name="Rieseberg L."/>
            <person name="Michelmore R."/>
            <person name="Lanteri S."/>
        </authorList>
    </citation>
    <scope>NUCLEOTIDE SEQUENCE [LARGE SCALE GENOMIC DNA]</scope>
    <source>
        <strain evidence="2">2C</strain>
    </source>
</reference>